<dbReference type="InterPro" id="IPR001611">
    <property type="entry name" value="Leu-rich_rpt"/>
</dbReference>
<evidence type="ECO:0000256" key="4">
    <source>
        <dbReference type="ARBA" id="ARBA00022553"/>
    </source>
</evidence>
<evidence type="ECO:0000313" key="22">
    <source>
        <dbReference type="Proteomes" id="UP000030645"/>
    </source>
</evidence>
<dbReference type="SUPFAM" id="SSF56112">
    <property type="entry name" value="Protein kinase-like (PK-like)"/>
    <property type="match status" value="1"/>
</dbReference>
<comment type="catalytic activity">
    <reaction evidence="16">
        <text>L-threonyl-[protein] + ATP = O-phospho-L-threonyl-[protein] + ADP + H(+)</text>
        <dbReference type="Rhea" id="RHEA:46608"/>
        <dbReference type="Rhea" id="RHEA-COMP:11060"/>
        <dbReference type="Rhea" id="RHEA-COMP:11605"/>
        <dbReference type="ChEBI" id="CHEBI:15378"/>
        <dbReference type="ChEBI" id="CHEBI:30013"/>
        <dbReference type="ChEBI" id="CHEBI:30616"/>
        <dbReference type="ChEBI" id="CHEBI:61977"/>
        <dbReference type="ChEBI" id="CHEBI:456216"/>
        <dbReference type="EC" id="2.7.11.1"/>
    </reaction>
</comment>
<name>W9SZ15_9ROSA</name>
<dbReference type="SUPFAM" id="SSF52058">
    <property type="entry name" value="L domain-like"/>
    <property type="match status" value="1"/>
</dbReference>
<evidence type="ECO:0000256" key="10">
    <source>
        <dbReference type="ARBA" id="ARBA00022741"/>
    </source>
</evidence>
<dbReference type="InterPro" id="IPR013210">
    <property type="entry name" value="LRR_N_plant-typ"/>
</dbReference>
<keyword evidence="9" id="KW-0677">Repeat</keyword>
<evidence type="ECO:0000256" key="13">
    <source>
        <dbReference type="ARBA" id="ARBA00022989"/>
    </source>
</evidence>
<keyword evidence="4" id="KW-0597">Phosphoprotein</keyword>
<evidence type="ECO:0000256" key="15">
    <source>
        <dbReference type="ARBA" id="ARBA00023170"/>
    </source>
</evidence>
<evidence type="ECO:0000256" key="1">
    <source>
        <dbReference type="ARBA" id="ARBA00004167"/>
    </source>
</evidence>
<dbReference type="InterPro" id="IPR000719">
    <property type="entry name" value="Prot_kinase_dom"/>
</dbReference>
<dbReference type="InterPro" id="IPR032675">
    <property type="entry name" value="LRR_dom_sf"/>
</dbReference>
<evidence type="ECO:0000256" key="19">
    <source>
        <dbReference type="SAM" id="Phobius"/>
    </source>
</evidence>
<comment type="similarity">
    <text evidence="2">Belongs to the protein kinase superfamily. Ser/Thr protein kinase family.</text>
</comment>
<dbReference type="PROSITE" id="PS51257">
    <property type="entry name" value="PROKAR_LIPOPROTEIN"/>
    <property type="match status" value="1"/>
</dbReference>
<dbReference type="OrthoDB" id="418615at2759"/>
<evidence type="ECO:0000256" key="16">
    <source>
        <dbReference type="ARBA" id="ARBA00047899"/>
    </source>
</evidence>
<dbReference type="Gene3D" id="1.10.510.10">
    <property type="entry name" value="Transferase(Phosphotransferase) domain 1"/>
    <property type="match status" value="1"/>
</dbReference>
<dbReference type="Gene3D" id="3.30.200.20">
    <property type="entry name" value="Phosphorylase Kinase, domain 1"/>
    <property type="match status" value="1"/>
</dbReference>
<dbReference type="Proteomes" id="UP000030645">
    <property type="component" value="Unassembled WGS sequence"/>
</dbReference>
<dbReference type="GO" id="GO:0005524">
    <property type="term" value="F:ATP binding"/>
    <property type="evidence" value="ECO:0007669"/>
    <property type="project" value="UniProtKB-KW"/>
</dbReference>
<keyword evidence="11 21" id="KW-0418">Kinase</keyword>
<comment type="subcellular location">
    <subcellularLocation>
        <location evidence="1">Membrane</location>
        <topology evidence="1">Single-pass membrane protein</topology>
    </subcellularLocation>
</comment>
<evidence type="ECO:0000256" key="3">
    <source>
        <dbReference type="ARBA" id="ARBA00012513"/>
    </source>
</evidence>
<evidence type="ECO:0000256" key="7">
    <source>
        <dbReference type="ARBA" id="ARBA00022692"/>
    </source>
</evidence>
<protein>
    <recommendedName>
        <fullName evidence="3">non-specific serine/threonine protein kinase</fullName>
        <ecNumber evidence="3">2.7.11.1</ecNumber>
    </recommendedName>
</protein>
<dbReference type="FunFam" id="3.30.200.20:FF:000307">
    <property type="entry name" value="pollen receptor-like kinase 1"/>
    <property type="match status" value="1"/>
</dbReference>
<evidence type="ECO:0000313" key="21">
    <source>
        <dbReference type="EMBL" id="EXC33647.1"/>
    </source>
</evidence>
<organism evidence="21 22">
    <name type="scientific">Morus notabilis</name>
    <dbReference type="NCBI Taxonomy" id="981085"/>
    <lineage>
        <taxon>Eukaryota</taxon>
        <taxon>Viridiplantae</taxon>
        <taxon>Streptophyta</taxon>
        <taxon>Embryophyta</taxon>
        <taxon>Tracheophyta</taxon>
        <taxon>Spermatophyta</taxon>
        <taxon>Magnoliopsida</taxon>
        <taxon>eudicotyledons</taxon>
        <taxon>Gunneridae</taxon>
        <taxon>Pentapetalae</taxon>
        <taxon>rosids</taxon>
        <taxon>fabids</taxon>
        <taxon>Rosales</taxon>
        <taxon>Moraceae</taxon>
        <taxon>Moreae</taxon>
        <taxon>Morus</taxon>
    </lineage>
</organism>
<dbReference type="eggNOG" id="ENOG502QUJJ">
    <property type="taxonomic scope" value="Eukaryota"/>
</dbReference>
<feature type="compositionally biased region" description="Polar residues" evidence="18">
    <location>
        <begin position="317"/>
        <end position="326"/>
    </location>
</feature>
<dbReference type="STRING" id="981085.W9SZ15"/>
<evidence type="ECO:0000256" key="14">
    <source>
        <dbReference type="ARBA" id="ARBA00023136"/>
    </source>
</evidence>
<dbReference type="Pfam" id="PF07714">
    <property type="entry name" value="PK_Tyr_Ser-Thr"/>
    <property type="match status" value="1"/>
</dbReference>
<dbReference type="InterPro" id="IPR011009">
    <property type="entry name" value="Kinase-like_dom_sf"/>
</dbReference>
<keyword evidence="7 19" id="KW-0812">Transmembrane</keyword>
<feature type="domain" description="Protein kinase" evidence="20">
    <location>
        <begin position="359"/>
        <end position="637"/>
    </location>
</feature>
<dbReference type="Pfam" id="PF08263">
    <property type="entry name" value="LRRNT_2"/>
    <property type="match status" value="1"/>
</dbReference>
<comment type="catalytic activity">
    <reaction evidence="17">
        <text>L-seryl-[protein] + ATP = O-phospho-L-seryl-[protein] + ADP + H(+)</text>
        <dbReference type="Rhea" id="RHEA:17989"/>
        <dbReference type="Rhea" id="RHEA-COMP:9863"/>
        <dbReference type="Rhea" id="RHEA-COMP:11604"/>
        <dbReference type="ChEBI" id="CHEBI:15378"/>
        <dbReference type="ChEBI" id="CHEBI:29999"/>
        <dbReference type="ChEBI" id="CHEBI:30616"/>
        <dbReference type="ChEBI" id="CHEBI:83421"/>
        <dbReference type="ChEBI" id="CHEBI:456216"/>
        <dbReference type="EC" id="2.7.11.1"/>
    </reaction>
</comment>
<dbReference type="PROSITE" id="PS50011">
    <property type="entry name" value="PROTEIN_KINASE_DOM"/>
    <property type="match status" value="1"/>
</dbReference>
<proteinExistence type="inferred from homology"/>
<evidence type="ECO:0000256" key="6">
    <source>
        <dbReference type="ARBA" id="ARBA00022679"/>
    </source>
</evidence>
<feature type="region of interest" description="Disordered" evidence="18">
    <location>
        <begin position="317"/>
        <end position="337"/>
    </location>
</feature>
<dbReference type="Gene3D" id="3.80.10.10">
    <property type="entry name" value="Ribonuclease Inhibitor"/>
    <property type="match status" value="2"/>
</dbReference>
<evidence type="ECO:0000256" key="12">
    <source>
        <dbReference type="ARBA" id="ARBA00022840"/>
    </source>
</evidence>
<dbReference type="GO" id="GO:0016020">
    <property type="term" value="C:membrane"/>
    <property type="evidence" value="ECO:0007669"/>
    <property type="project" value="UniProtKB-SubCell"/>
</dbReference>
<accession>W9SZ15</accession>
<dbReference type="AlphaFoldDB" id="W9SZ15"/>
<evidence type="ECO:0000256" key="17">
    <source>
        <dbReference type="ARBA" id="ARBA00048679"/>
    </source>
</evidence>
<evidence type="ECO:0000256" key="2">
    <source>
        <dbReference type="ARBA" id="ARBA00008684"/>
    </source>
</evidence>
<keyword evidence="14 19" id="KW-0472">Membrane</keyword>
<evidence type="ECO:0000256" key="9">
    <source>
        <dbReference type="ARBA" id="ARBA00022737"/>
    </source>
</evidence>
<keyword evidence="10" id="KW-0547">Nucleotide-binding</keyword>
<feature type="transmembrane region" description="Helical" evidence="19">
    <location>
        <begin position="270"/>
        <end position="291"/>
    </location>
</feature>
<dbReference type="EC" id="2.7.11.1" evidence="3"/>
<evidence type="ECO:0000256" key="11">
    <source>
        <dbReference type="ARBA" id="ARBA00022777"/>
    </source>
</evidence>
<keyword evidence="12" id="KW-0067">ATP-binding</keyword>
<keyword evidence="15 21" id="KW-0675">Receptor</keyword>
<evidence type="ECO:0000256" key="5">
    <source>
        <dbReference type="ARBA" id="ARBA00022614"/>
    </source>
</evidence>
<keyword evidence="13 19" id="KW-1133">Transmembrane helix</keyword>
<reference evidence="22" key="1">
    <citation type="submission" date="2013-01" db="EMBL/GenBank/DDBJ databases">
        <title>Draft Genome Sequence of a Mulberry Tree, Morus notabilis C.K. Schneid.</title>
        <authorList>
            <person name="He N."/>
            <person name="Zhao S."/>
        </authorList>
    </citation>
    <scope>NUCLEOTIDE SEQUENCE</scope>
</reference>
<dbReference type="InterPro" id="IPR046959">
    <property type="entry name" value="PRK1-6/SRF4-like"/>
</dbReference>
<keyword evidence="8" id="KW-0732">Signal</keyword>
<dbReference type="Pfam" id="PF13855">
    <property type="entry name" value="LRR_8"/>
    <property type="match status" value="1"/>
</dbReference>
<evidence type="ECO:0000256" key="8">
    <source>
        <dbReference type="ARBA" id="ARBA00022729"/>
    </source>
</evidence>
<dbReference type="PANTHER" id="PTHR48007">
    <property type="entry name" value="LEUCINE-RICH REPEAT RECEPTOR-LIKE PROTEIN KINASE PXC1"/>
    <property type="match status" value="1"/>
</dbReference>
<dbReference type="EMBL" id="KE346342">
    <property type="protein sequence ID" value="EXC33647.1"/>
    <property type="molecule type" value="Genomic_DNA"/>
</dbReference>
<evidence type="ECO:0000259" key="20">
    <source>
        <dbReference type="PROSITE" id="PS50011"/>
    </source>
</evidence>
<dbReference type="Pfam" id="PF00560">
    <property type="entry name" value="LRR_1"/>
    <property type="match status" value="1"/>
</dbReference>
<keyword evidence="5" id="KW-0433">Leucine-rich repeat</keyword>
<dbReference type="KEGG" id="mnt:21397008"/>
<keyword evidence="6" id="KW-0808">Transferase</keyword>
<sequence>MGRVRVARLLRAPTPQTLFTTTTILIFLFVVLSCSVVISSAAPDSAVDALMRFRNSLSDSKSLANWDPQTAPCNGNRANWVGVLCFHGNVRGLQLENMGLKGIADVASLALMPHFRTLSFMNNTLIGPIPDLKKLSRLRSVYLSYNHFSGEIPDDCFSGMRFLKKVLLSNNEFEGKIPSSLVGLAKLVVLRLDGNKFEGRIPSFGQQSLKRINVSNNALEGSIPDTLNKMDSSAFSGNKNLCGPPLESCSSLTINIYPNNDKKSTSEIKIVLIGLIIALIVAILAAAFIIARSRRRNSQLDRSLTLNDRHFNTFTTSYGLMNNQPSEPEATPNPRRATEGKLSFLRDDRQRFDLHDLLRASAEILGSGTFGSSYKANILCDALVVKRYRQMNSLGREEFHEHMRRLGRLNHPNLLPLVAYYYRREEKLLVYDYVENGSLAFHLHGNRSMDQPALDWPTRLRIIKGVAKGLTYLYNALPSLVVPHGHLKSSNIVVTDAFEPLMTDYGLLPAINLDHAQHLMMAYKSPEHAKLGRITKKTDVWSLGIIILEILTGKFPENYLTQRYDPNADLAGWVNEMIKEKKTGQVFDAEMGGVKNSKGEMLKLLMVGVSCCEEDVDRRLDLSEAVEKIDKLSHDERENIVNNHNNNNIVDGEFFHGINVNGEEEDGYISRAML</sequence>
<dbReference type="InterPro" id="IPR001245">
    <property type="entry name" value="Ser-Thr/Tyr_kinase_cat_dom"/>
</dbReference>
<gene>
    <name evidence="21" type="ORF">L484_013844</name>
</gene>
<evidence type="ECO:0000256" key="18">
    <source>
        <dbReference type="SAM" id="MobiDB-lite"/>
    </source>
</evidence>
<keyword evidence="22" id="KW-1185">Reference proteome</keyword>
<dbReference type="GO" id="GO:0004674">
    <property type="term" value="F:protein serine/threonine kinase activity"/>
    <property type="evidence" value="ECO:0007669"/>
    <property type="project" value="UniProtKB-EC"/>
</dbReference>
<dbReference type="FunFam" id="1.10.510.10:FF:000480">
    <property type="entry name" value="Pollen receptor-like kinase 1"/>
    <property type="match status" value="1"/>
</dbReference>
<dbReference type="PANTHER" id="PTHR48007:SF19">
    <property type="entry name" value="POLLEN RECEPTOR-LIKE KINASE 5"/>
    <property type="match status" value="1"/>
</dbReference>